<comment type="cofactor">
    <cofactor evidence="14">
        <name>[2Fe-2S] cluster</name>
        <dbReference type="ChEBI" id="CHEBI:190135"/>
    </cofactor>
    <text evidence="14">Binds 1 [2Fe-2S] cluster. The cluster is coordinated with 3 cysteines and 1 arginine.</text>
</comment>
<dbReference type="SFLD" id="SFLDG01278">
    <property type="entry name" value="biotin_synthase_like"/>
    <property type="match status" value="1"/>
</dbReference>
<evidence type="ECO:0000256" key="11">
    <source>
        <dbReference type="ARBA" id="ARBA00023014"/>
    </source>
</evidence>
<dbReference type="OrthoDB" id="9786826at2"/>
<dbReference type="EMBL" id="VAUV01000011">
    <property type="protein sequence ID" value="TLD69803.1"/>
    <property type="molecule type" value="Genomic_DNA"/>
</dbReference>
<dbReference type="SFLD" id="SFLDG01060">
    <property type="entry name" value="BATS_domain_containing"/>
    <property type="match status" value="1"/>
</dbReference>
<accession>A0A5R8KBV4</accession>
<dbReference type="SUPFAM" id="SSF102114">
    <property type="entry name" value="Radical SAM enzymes"/>
    <property type="match status" value="1"/>
</dbReference>
<dbReference type="InterPro" id="IPR007197">
    <property type="entry name" value="rSAM"/>
</dbReference>
<dbReference type="Pfam" id="PF04055">
    <property type="entry name" value="Radical_SAM"/>
    <property type="match status" value="1"/>
</dbReference>
<dbReference type="AlphaFoldDB" id="A0A5R8KBV4"/>
<dbReference type="PANTHER" id="PTHR22976">
    <property type="entry name" value="BIOTIN SYNTHASE"/>
    <property type="match status" value="1"/>
</dbReference>
<comment type="pathway">
    <text evidence="1 13">Cofactor biosynthesis; biotin biosynthesis; biotin from 7,8-diaminononanoate: step 2/2.</text>
</comment>
<keyword evidence="6 13" id="KW-0949">S-adenosyl-L-methionine</keyword>
<evidence type="ECO:0000256" key="4">
    <source>
        <dbReference type="ARBA" id="ARBA00022485"/>
    </source>
</evidence>
<dbReference type="GO" id="GO:0051537">
    <property type="term" value="F:2 iron, 2 sulfur cluster binding"/>
    <property type="evidence" value="ECO:0007669"/>
    <property type="project" value="UniProtKB-KW"/>
</dbReference>
<comment type="catalytic activity">
    <reaction evidence="12 13">
        <text>(4R,5S)-dethiobiotin + (sulfur carrier)-SH + 2 reduced [2Fe-2S]-[ferredoxin] + 2 S-adenosyl-L-methionine = (sulfur carrier)-H + biotin + 2 5'-deoxyadenosine + 2 L-methionine + 2 oxidized [2Fe-2S]-[ferredoxin]</text>
        <dbReference type="Rhea" id="RHEA:22060"/>
        <dbReference type="Rhea" id="RHEA-COMP:10000"/>
        <dbReference type="Rhea" id="RHEA-COMP:10001"/>
        <dbReference type="Rhea" id="RHEA-COMP:14737"/>
        <dbReference type="Rhea" id="RHEA-COMP:14739"/>
        <dbReference type="ChEBI" id="CHEBI:17319"/>
        <dbReference type="ChEBI" id="CHEBI:29917"/>
        <dbReference type="ChEBI" id="CHEBI:33737"/>
        <dbReference type="ChEBI" id="CHEBI:33738"/>
        <dbReference type="ChEBI" id="CHEBI:57586"/>
        <dbReference type="ChEBI" id="CHEBI:57844"/>
        <dbReference type="ChEBI" id="CHEBI:59789"/>
        <dbReference type="ChEBI" id="CHEBI:64428"/>
        <dbReference type="ChEBI" id="CHEBI:149473"/>
        <dbReference type="EC" id="2.8.1.6"/>
    </reaction>
</comment>
<gene>
    <name evidence="13 16" type="primary">bioB</name>
    <name evidence="16" type="ORF">FEM03_15885</name>
</gene>
<dbReference type="SFLD" id="SFLDF00272">
    <property type="entry name" value="biotin_synthase"/>
    <property type="match status" value="1"/>
</dbReference>
<dbReference type="RefSeq" id="WP_138087262.1">
    <property type="nucleotide sequence ID" value="NZ_VAUV01000011.1"/>
</dbReference>
<comment type="caution">
    <text evidence="16">The sequence shown here is derived from an EMBL/GenBank/DDBJ whole genome shotgun (WGS) entry which is preliminary data.</text>
</comment>
<evidence type="ECO:0000256" key="13">
    <source>
        <dbReference type="HAMAP-Rule" id="MF_01694"/>
    </source>
</evidence>
<dbReference type="GO" id="GO:0051539">
    <property type="term" value="F:4 iron, 4 sulfur cluster binding"/>
    <property type="evidence" value="ECO:0007669"/>
    <property type="project" value="UniProtKB-KW"/>
</dbReference>
<dbReference type="GO" id="GO:0004076">
    <property type="term" value="F:biotin synthase activity"/>
    <property type="evidence" value="ECO:0007669"/>
    <property type="project" value="UniProtKB-UniRule"/>
</dbReference>
<keyword evidence="4 13" id="KW-0004">4Fe-4S</keyword>
<dbReference type="InterPro" id="IPR058240">
    <property type="entry name" value="rSAM_sf"/>
</dbReference>
<keyword evidence="11 13" id="KW-0411">Iron-sulfur</keyword>
<evidence type="ECO:0000256" key="3">
    <source>
        <dbReference type="ARBA" id="ARBA00012236"/>
    </source>
</evidence>
<dbReference type="SFLD" id="SFLDS00029">
    <property type="entry name" value="Radical_SAM"/>
    <property type="match status" value="1"/>
</dbReference>
<keyword evidence="5 13" id="KW-0808">Transferase</keyword>
<feature type="binding site" evidence="13 14">
    <location>
        <position position="124"/>
    </location>
    <ligand>
        <name>[2Fe-2S] cluster</name>
        <dbReference type="ChEBI" id="CHEBI:190135"/>
    </ligand>
</feature>
<dbReference type="Gene3D" id="3.20.20.70">
    <property type="entry name" value="Aldolase class I"/>
    <property type="match status" value="1"/>
</dbReference>
<evidence type="ECO:0000256" key="10">
    <source>
        <dbReference type="ARBA" id="ARBA00023004"/>
    </source>
</evidence>
<dbReference type="InterPro" id="IPR006638">
    <property type="entry name" value="Elp3/MiaA/NifB-like_rSAM"/>
</dbReference>
<dbReference type="Pfam" id="PF06968">
    <property type="entry name" value="BATS"/>
    <property type="match status" value="1"/>
</dbReference>
<proteinExistence type="inferred from homology"/>
<keyword evidence="10 13" id="KW-0408">Iron</keyword>
<evidence type="ECO:0000256" key="2">
    <source>
        <dbReference type="ARBA" id="ARBA00010765"/>
    </source>
</evidence>
<feature type="binding site" evidence="13 14">
    <location>
        <position position="47"/>
    </location>
    <ligand>
        <name>[4Fe-4S] cluster</name>
        <dbReference type="ChEBI" id="CHEBI:49883"/>
        <note>4Fe-4S-S-AdoMet</note>
    </ligand>
</feature>
<keyword evidence="17" id="KW-1185">Reference proteome</keyword>
<comment type="similarity">
    <text evidence="2 13">Belongs to the radical SAM superfamily. Biotin synthase family.</text>
</comment>
<keyword evidence="9 13" id="KW-0093">Biotin biosynthesis</keyword>
<dbReference type="PIRSF" id="PIRSF001619">
    <property type="entry name" value="Biotin_synth"/>
    <property type="match status" value="1"/>
</dbReference>
<dbReference type="EC" id="2.8.1.6" evidence="3 13"/>
<evidence type="ECO:0000256" key="9">
    <source>
        <dbReference type="ARBA" id="ARBA00022756"/>
    </source>
</evidence>
<sequence>MKFDQLRSLYDQPFFDLLKQARAVHEENWPQREVQLCTLLSIKTGGCSEDCGYCAQSARYTTGLQKETLMDTATVMERARAAKANGSTRFCMGAAWKGVRMGTQKFDQVIDIVENVATLGMEVCVTLGELGPEEATALKDAGVTAYNHNIDTSREHYKTIVTTHTFDDRLRTIRNAQEAGMSVCTGGILGLGETVDDRLQMLETLSEFNPHPESVPINSLMPIKGTPMQDNDPVDVFSLVRMIACTRIAIPKAKVRLSAGRYSLSKEAQAMCYFAGANSIFYGDKLLTTVNPRANEDMQLLQELGLVPQSPNPAMSAPETNLDRPLSPCCESDTGLQPVGEAGILPAGLGTSARSRDTSLQPAGL</sequence>
<comment type="subunit">
    <text evidence="13">Homodimer.</text>
</comment>
<dbReference type="InterPro" id="IPR010722">
    <property type="entry name" value="BATS_dom"/>
</dbReference>
<feature type="binding site" evidence="13 14">
    <location>
        <position position="184"/>
    </location>
    <ligand>
        <name>[2Fe-2S] cluster</name>
        <dbReference type="ChEBI" id="CHEBI:190135"/>
    </ligand>
</feature>
<comment type="function">
    <text evidence="13">Catalyzes the conversion of dethiobiotin (DTB) to biotin by the insertion of a sulfur atom into dethiobiotin via a radical-based mechanism.</text>
</comment>
<dbReference type="Proteomes" id="UP000306196">
    <property type="component" value="Unassembled WGS sequence"/>
</dbReference>
<dbReference type="InterPro" id="IPR002684">
    <property type="entry name" value="Biotin_synth/BioAB"/>
</dbReference>
<organism evidence="16 17">
    <name type="scientific">Phragmitibacter flavus</name>
    <dbReference type="NCBI Taxonomy" id="2576071"/>
    <lineage>
        <taxon>Bacteria</taxon>
        <taxon>Pseudomonadati</taxon>
        <taxon>Verrucomicrobiota</taxon>
        <taxon>Verrucomicrobiia</taxon>
        <taxon>Verrucomicrobiales</taxon>
        <taxon>Verrucomicrobiaceae</taxon>
        <taxon>Phragmitibacter</taxon>
    </lineage>
</organism>
<keyword evidence="7 13" id="KW-0001">2Fe-2S</keyword>
<dbReference type="HAMAP" id="MF_01694">
    <property type="entry name" value="BioB"/>
    <property type="match status" value="1"/>
</dbReference>
<dbReference type="NCBIfam" id="TIGR00433">
    <property type="entry name" value="bioB"/>
    <property type="match status" value="1"/>
</dbReference>
<dbReference type="PROSITE" id="PS51918">
    <property type="entry name" value="RADICAL_SAM"/>
    <property type="match status" value="1"/>
</dbReference>
<comment type="cofactor">
    <cofactor evidence="13 14">
        <name>[4Fe-4S] cluster</name>
        <dbReference type="ChEBI" id="CHEBI:49883"/>
    </cofactor>
    <text evidence="13 14">Binds 1 [4Fe-4S] cluster. The cluster is coordinated with 3 cysteines and an exchangeable S-adenosyl-L-methionine.</text>
</comment>
<dbReference type="InterPro" id="IPR013785">
    <property type="entry name" value="Aldolase_TIM"/>
</dbReference>
<evidence type="ECO:0000256" key="7">
    <source>
        <dbReference type="ARBA" id="ARBA00022714"/>
    </source>
</evidence>
<dbReference type="InterPro" id="IPR024177">
    <property type="entry name" value="Biotin_synthase"/>
</dbReference>
<protein>
    <recommendedName>
        <fullName evidence="3 13">Biotin synthase</fullName>
        <ecNumber evidence="3 13">2.8.1.6</ecNumber>
    </recommendedName>
</protein>
<evidence type="ECO:0000256" key="6">
    <source>
        <dbReference type="ARBA" id="ARBA00022691"/>
    </source>
</evidence>
<feature type="binding site" evidence="13 14">
    <location>
        <position position="54"/>
    </location>
    <ligand>
        <name>[4Fe-4S] cluster</name>
        <dbReference type="ChEBI" id="CHEBI:49883"/>
        <note>4Fe-4S-S-AdoMet</note>
    </ligand>
</feature>
<name>A0A5R8KBV4_9BACT</name>
<evidence type="ECO:0000256" key="1">
    <source>
        <dbReference type="ARBA" id="ARBA00004942"/>
    </source>
</evidence>
<evidence type="ECO:0000313" key="16">
    <source>
        <dbReference type="EMBL" id="TLD69803.1"/>
    </source>
</evidence>
<feature type="binding site" evidence="13 14">
    <location>
        <position position="91"/>
    </location>
    <ligand>
        <name>[2Fe-2S] cluster</name>
        <dbReference type="ChEBI" id="CHEBI:190135"/>
    </ligand>
</feature>
<dbReference type="PANTHER" id="PTHR22976:SF2">
    <property type="entry name" value="BIOTIN SYNTHASE, MITOCHONDRIAL"/>
    <property type="match status" value="1"/>
</dbReference>
<dbReference type="GO" id="GO:0005506">
    <property type="term" value="F:iron ion binding"/>
    <property type="evidence" value="ECO:0007669"/>
    <property type="project" value="UniProtKB-UniRule"/>
</dbReference>
<dbReference type="SMART" id="SM00729">
    <property type="entry name" value="Elp3"/>
    <property type="match status" value="1"/>
</dbReference>
<evidence type="ECO:0000313" key="17">
    <source>
        <dbReference type="Proteomes" id="UP000306196"/>
    </source>
</evidence>
<evidence type="ECO:0000256" key="12">
    <source>
        <dbReference type="ARBA" id="ARBA00051157"/>
    </source>
</evidence>
<evidence type="ECO:0000259" key="15">
    <source>
        <dbReference type="PROSITE" id="PS51918"/>
    </source>
</evidence>
<keyword evidence="8 13" id="KW-0479">Metal-binding</keyword>
<dbReference type="CDD" id="cd01335">
    <property type="entry name" value="Radical_SAM"/>
    <property type="match status" value="1"/>
</dbReference>
<dbReference type="UniPathway" id="UPA00078">
    <property type="reaction ID" value="UER00162"/>
</dbReference>
<feature type="binding site" evidence="13 14">
    <location>
        <position position="256"/>
    </location>
    <ligand>
        <name>[2Fe-2S] cluster</name>
        <dbReference type="ChEBI" id="CHEBI:190135"/>
    </ligand>
</feature>
<feature type="binding site" evidence="13 14">
    <location>
        <position position="51"/>
    </location>
    <ligand>
        <name>[4Fe-4S] cluster</name>
        <dbReference type="ChEBI" id="CHEBI:49883"/>
        <note>4Fe-4S-S-AdoMet</note>
    </ligand>
</feature>
<evidence type="ECO:0000256" key="8">
    <source>
        <dbReference type="ARBA" id="ARBA00022723"/>
    </source>
</evidence>
<feature type="domain" description="Radical SAM core" evidence="15">
    <location>
        <begin position="32"/>
        <end position="261"/>
    </location>
</feature>
<comment type="cofactor">
    <cofactor evidence="13">
        <name>[2Fe-2S] cluster</name>
        <dbReference type="ChEBI" id="CHEBI:190135"/>
    </cofactor>
    <text evidence="13">Binds 1 [2Fe-2S] cluster. The cluster is coordinated with 3 cysteines and 1 arginine.</text>
</comment>
<dbReference type="GO" id="GO:0009102">
    <property type="term" value="P:biotin biosynthetic process"/>
    <property type="evidence" value="ECO:0007669"/>
    <property type="project" value="UniProtKB-UniRule"/>
</dbReference>
<dbReference type="SMART" id="SM00876">
    <property type="entry name" value="BATS"/>
    <property type="match status" value="1"/>
</dbReference>
<evidence type="ECO:0000256" key="5">
    <source>
        <dbReference type="ARBA" id="ARBA00022679"/>
    </source>
</evidence>
<reference evidence="16 17" key="1">
    <citation type="submission" date="2019-05" db="EMBL/GenBank/DDBJ databases">
        <title>Verrucobacter flavum gen. nov., sp. nov. a new member of the family Verrucomicrobiaceae.</title>
        <authorList>
            <person name="Szuroczki S."/>
            <person name="Abbaszade G."/>
            <person name="Szabo A."/>
            <person name="Felfoldi T."/>
            <person name="Schumann P."/>
            <person name="Boka K."/>
            <person name="Keki Z."/>
            <person name="Toumi M."/>
            <person name="Toth E."/>
        </authorList>
    </citation>
    <scope>NUCLEOTIDE SEQUENCE [LARGE SCALE GENOMIC DNA]</scope>
    <source>
        <strain evidence="16 17">MG-N-17</strain>
    </source>
</reference>
<evidence type="ECO:0000256" key="14">
    <source>
        <dbReference type="PIRSR" id="PIRSR001619-1"/>
    </source>
</evidence>